<feature type="domain" description="HTH cro/C1-type" evidence="6">
    <location>
        <begin position="272"/>
        <end position="301"/>
    </location>
</feature>
<accession>A0ABQ4QXZ7</accession>
<dbReference type="EC" id="2.7.13.3" evidence="2"/>
<dbReference type="InterPro" id="IPR013655">
    <property type="entry name" value="PAS_fold_3"/>
</dbReference>
<evidence type="ECO:0000256" key="3">
    <source>
        <dbReference type="ARBA" id="ARBA00022553"/>
    </source>
</evidence>
<name>A0ABQ4QXZ7_9HYPH</name>
<gene>
    <name evidence="7" type="ORF">OPKNFCMD_3015</name>
</gene>
<comment type="catalytic activity">
    <reaction evidence="1">
        <text>ATP + protein L-histidine = ADP + protein N-phospho-L-histidine.</text>
        <dbReference type="EC" id="2.7.13.3"/>
    </reaction>
</comment>
<dbReference type="InterPro" id="IPR035965">
    <property type="entry name" value="PAS-like_dom_sf"/>
</dbReference>
<dbReference type="CDD" id="cd00093">
    <property type="entry name" value="HTH_XRE"/>
    <property type="match status" value="1"/>
</dbReference>
<organism evidence="7 8">
    <name type="scientific">Methylobacterium crusticola</name>
    <dbReference type="NCBI Taxonomy" id="1697972"/>
    <lineage>
        <taxon>Bacteria</taxon>
        <taxon>Pseudomonadati</taxon>
        <taxon>Pseudomonadota</taxon>
        <taxon>Alphaproteobacteria</taxon>
        <taxon>Hyphomicrobiales</taxon>
        <taxon>Methylobacteriaceae</taxon>
        <taxon>Methylobacterium</taxon>
    </lineage>
</organism>
<protein>
    <recommendedName>
        <fullName evidence="2">histidine kinase</fullName>
        <ecNumber evidence="2">2.7.13.3</ecNumber>
    </recommendedName>
</protein>
<evidence type="ECO:0000256" key="5">
    <source>
        <dbReference type="ARBA" id="ARBA00022777"/>
    </source>
</evidence>
<dbReference type="Pfam" id="PF08447">
    <property type="entry name" value="PAS_3"/>
    <property type="match status" value="1"/>
</dbReference>
<keyword evidence="8" id="KW-1185">Reference proteome</keyword>
<reference evidence="7" key="2">
    <citation type="submission" date="2021-08" db="EMBL/GenBank/DDBJ databases">
        <authorList>
            <person name="Tani A."/>
            <person name="Ola A."/>
            <person name="Ogura Y."/>
            <person name="Katsura K."/>
            <person name="Hayashi T."/>
        </authorList>
    </citation>
    <scope>NUCLEOTIDE SEQUENCE</scope>
    <source>
        <strain evidence="7">KCTC 52305</strain>
    </source>
</reference>
<dbReference type="SUPFAM" id="SSF47413">
    <property type="entry name" value="lambda repressor-like DNA-binding domains"/>
    <property type="match status" value="1"/>
</dbReference>
<keyword evidence="4" id="KW-0808">Transferase</keyword>
<dbReference type="SUPFAM" id="SSF55785">
    <property type="entry name" value="PYP-like sensor domain (PAS domain)"/>
    <property type="match status" value="2"/>
</dbReference>
<dbReference type="Proteomes" id="UP001055167">
    <property type="component" value="Unassembled WGS sequence"/>
</dbReference>
<dbReference type="InterPro" id="IPR001610">
    <property type="entry name" value="PAC"/>
</dbReference>
<keyword evidence="5" id="KW-0418">Kinase</keyword>
<dbReference type="PANTHER" id="PTHR43304">
    <property type="entry name" value="PHYTOCHROME-LIKE PROTEIN CPH1"/>
    <property type="match status" value="1"/>
</dbReference>
<keyword evidence="3" id="KW-0597">Phosphoprotein</keyword>
<evidence type="ECO:0000313" key="8">
    <source>
        <dbReference type="Proteomes" id="UP001055167"/>
    </source>
</evidence>
<proteinExistence type="predicted"/>
<evidence type="ECO:0000256" key="1">
    <source>
        <dbReference type="ARBA" id="ARBA00000085"/>
    </source>
</evidence>
<comment type="caution">
    <text evidence="7">The sequence shown here is derived from an EMBL/GenBank/DDBJ whole genome shotgun (WGS) entry which is preliminary data.</text>
</comment>
<dbReference type="InterPro" id="IPR052162">
    <property type="entry name" value="Sensor_kinase/Photoreceptor"/>
</dbReference>
<dbReference type="PROSITE" id="PS50943">
    <property type="entry name" value="HTH_CROC1"/>
    <property type="match status" value="1"/>
</dbReference>
<dbReference type="InterPro" id="IPR001387">
    <property type="entry name" value="Cro/C1-type_HTH"/>
</dbReference>
<dbReference type="InterPro" id="IPR010982">
    <property type="entry name" value="Lambda_DNA-bd_dom_sf"/>
</dbReference>
<evidence type="ECO:0000256" key="4">
    <source>
        <dbReference type="ARBA" id="ARBA00022679"/>
    </source>
</evidence>
<dbReference type="EMBL" id="BPQH01000008">
    <property type="protein sequence ID" value="GJD50277.1"/>
    <property type="molecule type" value="Genomic_DNA"/>
</dbReference>
<dbReference type="Gene3D" id="3.30.450.20">
    <property type="entry name" value="PAS domain"/>
    <property type="match status" value="1"/>
</dbReference>
<reference evidence="7" key="1">
    <citation type="journal article" date="2021" name="Front. Microbiol.">
        <title>Comprehensive Comparative Genomics and Phenotyping of Methylobacterium Species.</title>
        <authorList>
            <person name="Alessa O."/>
            <person name="Ogura Y."/>
            <person name="Fujitani Y."/>
            <person name="Takami H."/>
            <person name="Hayashi T."/>
            <person name="Sahin N."/>
            <person name="Tani A."/>
        </authorList>
    </citation>
    <scope>NUCLEOTIDE SEQUENCE</scope>
    <source>
        <strain evidence="7">KCTC 52305</strain>
    </source>
</reference>
<dbReference type="Gene3D" id="1.10.260.40">
    <property type="entry name" value="lambda repressor-like DNA-binding domains"/>
    <property type="match status" value="1"/>
</dbReference>
<dbReference type="Gene3D" id="2.10.70.100">
    <property type="match status" value="1"/>
</dbReference>
<evidence type="ECO:0000313" key="7">
    <source>
        <dbReference type="EMBL" id="GJD50277.1"/>
    </source>
</evidence>
<dbReference type="InterPro" id="IPR000014">
    <property type="entry name" value="PAS"/>
</dbReference>
<evidence type="ECO:0000256" key="2">
    <source>
        <dbReference type="ARBA" id="ARBA00012438"/>
    </source>
</evidence>
<evidence type="ECO:0000259" key="6">
    <source>
        <dbReference type="PROSITE" id="PS50943"/>
    </source>
</evidence>
<dbReference type="PANTHER" id="PTHR43304:SF1">
    <property type="entry name" value="PAC DOMAIN-CONTAINING PROTEIN"/>
    <property type="match status" value="1"/>
</dbReference>
<dbReference type="SMART" id="SM00086">
    <property type="entry name" value="PAC"/>
    <property type="match status" value="1"/>
</dbReference>
<sequence>MNTSDPAFTAGDFLRLTDRTGLTGSWRWDFVTNQQFWSSGLYGILGLTPDRVSPDYGLLLDLVHPDDRLGLATIAEIVKASILEAHTFRIIRPDGTLRTLTTRGRVRVAPDGRPLSAAGVMIDVSDQEMLARAHRSEARRRRALFEVARIFTTAFRTFPVRDFSAECLALTGLSNDELAADFTRAAVPEERALWRDRAVPLFLAGKPFSLTPKLILAGGDRARFTYVTVPVRDGRGVIRSWTTMAYPAASRLALPVDDVRAGLEQAVEGHHMRAARGLLDWTLKDLAQASGLSLSTVRRLEDNSEGPTARSRPAVLAALRTAGIRFSLLDGSTIAVSLTA</sequence>
<dbReference type="CDD" id="cd00130">
    <property type="entry name" value="PAS"/>
    <property type="match status" value="1"/>
</dbReference>
<dbReference type="RefSeq" id="WP_128560965.1">
    <property type="nucleotide sequence ID" value="NZ_BPQH01000008.1"/>
</dbReference>